<comment type="similarity">
    <text evidence="1 5">Belongs to the universal ribosomal protein uS2 family.</text>
</comment>
<dbReference type="PRINTS" id="PR00395">
    <property type="entry name" value="RIBOSOMALS2"/>
</dbReference>
<dbReference type="HAMAP" id="MF_00291_B">
    <property type="entry name" value="Ribosomal_uS2_B"/>
    <property type="match status" value="1"/>
</dbReference>
<keyword evidence="3 5" id="KW-0687">Ribonucleoprotein</keyword>
<evidence type="ECO:0000256" key="1">
    <source>
        <dbReference type="ARBA" id="ARBA00006242"/>
    </source>
</evidence>
<keyword evidence="2 5" id="KW-0689">Ribosomal protein</keyword>
<dbReference type="Gene3D" id="1.10.287.610">
    <property type="entry name" value="Helix hairpin bin"/>
    <property type="match status" value="1"/>
</dbReference>
<dbReference type="InterPro" id="IPR005706">
    <property type="entry name" value="Ribosomal_uS2_bac/mit/plastid"/>
</dbReference>
<dbReference type="AlphaFoldDB" id="A0A1F6XDY6"/>
<dbReference type="Pfam" id="PF00318">
    <property type="entry name" value="Ribosomal_S2"/>
    <property type="match status" value="1"/>
</dbReference>
<dbReference type="InterPro" id="IPR001865">
    <property type="entry name" value="Ribosomal_uS2"/>
</dbReference>
<accession>A0A1F6XDY6</accession>
<dbReference type="CDD" id="cd01425">
    <property type="entry name" value="RPS2"/>
    <property type="match status" value="1"/>
</dbReference>
<dbReference type="NCBIfam" id="TIGR01011">
    <property type="entry name" value="rpsB_bact"/>
    <property type="match status" value="1"/>
</dbReference>
<evidence type="ECO:0000256" key="3">
    <source>
        <dbReference type="ARBA" id="ARBA00023274"/>
    </source>
</evidence>
<sequence>MQKKDTTKVKDSIVEQLFEAGAHYGYGRSRRHPSASPYIYATKGGADIINLEKTLLLLEKAREFAKSLGARGKIILFVGTKPEAKEAVRKAALSQKLPYVVARWIGGTFSNFSEIKKKIAELEEYHEENVKGGLEKFTKKERLIMAKRMEKLEIYYTGLLGLKKLPEAVFIVDPRAEHIAATEAKKSGVPIIALANSDSDIRNIDYPILGNDASIPSIELVTDMITKAYETGRANPENPPPKDGK</sequence>
<dbReference type="PANTHER" id="PTHR12534">
    <property type="entry name" value="30S RIBOSOMAL PROTEIN S2 PROKARYOTIC AND ORGANELLAR"/>
    <property type="match status" value="1"/>
</dbReference>
<comment type="caution">
    <text evidence="6">The sequence shown here is derived from an EMBL/GenBank/DDBJ whole genome shotgun (WGS) entry which is preliminary data.</text>
</comment>
<protein>
    <recommendedName>
        <fullName evidence="4 5">Small ribosomal subunit protein uS2</fullName>
    </recommendedName>
</protein>
<dbReference type="EMBL" id="MFVH01000017">
    <property type="protein sequence ID" value="OGI92161.1"/>
    <property type="molecule type" value="Genomic_DNA"/>
</dbReference>
<dbReference type="GO" id="GO:0006412">
    <property type="term" value="P:translation"/>
    <property type="evidence" value="ECO:0007669"/>
    <property type="project" value="UniProtKB-UniRule"/>
</dbReference>
<dbReference type="PANTHER" id="PTHR12534:SF0">
    <property type="entry name" value="SMALL RIBOSOMAL SUBUNIT PROTEIN US2M"/>
    <property type="match status" value="1"/>
</dbReference>
<evidence type="ECO:0000256" key="5">
    <source>
        <dbReference type="HAMAP-Rule" id="MF_00291"/>
    </source>
</evidence>
<name>A0A1F6XDY6_9BACT</name>
<evidence type="ECO:0000256" key="4">
    <source>
        <dbReference type="ARBA" id="ARBA00035256"/>
    </source>
</evidence>
<dbReference type="GO" id="GO:0022627">
    <property type="term" value="C:cytosolic small ribosomal subunit"/>
    <property type="evidence" value="ECO:0007669"/>
    <property type="project" value="TreeGrafter"/>
</dbReference>
<organism evidence="6 7">
    <name type="scientific">Candidatus Nomurabacteria bacterium RIFCSPLOWO2_01_FULL_46_18</name>
    <dbReference type="NCBI Taxonomy" id="1801783"/>
    <lineage>
        <taxon>Bacteria</taxon>
        <taxon>Candidatus Nomuraibacteriota</taxon>
    </lineage>
</organism>
<dbReference type="InterPro" id="IPR023591">
    <property type="entry name" value="Ribosomal_uS2_flav_dom_sf"/>
</dbReference>
<dbReference type="Gene3D" id="3.40.50.10490">
    <property type="entry name" value="Glucose-6-phosphate isomerase like protein, domain 1"/>
    <property type="match status" value="1"/>
</dbReference>
<proteinExistence type="inferred from homology"/>
<evidence type="ECO:0000313" key="6">
    <source>
        <dbReference type="EMBL" id="OGI92161.1"/>
    </source>
</evidence>
<gene>
    <name evidence="5" type="primary">rpsB</name>
    <name evidence="6" type="ORF">A2933_00140</name>
</gene>
<evidence type="ECO:0000256" key="2">
    <source>
        <dbReference type="ARBA" id="ARBA00022980"/>
    </source>
</evidence>
<dbReference type="Proteomes" id="UP000179381">
    <property type="component" value="Unassembled WGS sequence"/>
</dbReference>
<dbReference type="SUPFAM" id="SSF52313">
    <property type="entry name" value="Ribosomal protein S2"/>
    <property type="match status" value="1"/>
</dbReference>
<dbReference type="GO" id="GO:0003735">
    <property type="term" value="F:structural constituent of ribosome"/>
    <property type="evidence" value="ECO:0007669"/>
    <property type="project" value="InterPro"/>
</dbReference>
<evidence type="ECO:0000313" key="7">
    <source>
        <dbReference type="Proteomes" id="UP000179381"/>
    </source>
</evidence>
<reference evidence="6 7" key="1">
    <citation type="journal article" date="2016" name="Nat. Commun.">
        <title>Thousands of microbial genomes shed light on interconnected biogeochemical processes in an aquifer system.</title>
        <authorList>
            <person name="Anantharaman K."/>
            <person name="Brown C.T."/>
            <person name="Hug L.A."/>
            <person name="Sharon I."/>
            <person name="Castelle C.J."/>
            <person name="Probst A.J."/>
            <person name="Thomas B.C."/>
            <person name="Singh A."/>
            <person name="Wilkins M.J."/>
            <person name="Karaoz U."/>
            <person name="Brodie E.L."/>
            <person name="Williams K.H."/>
            <person name="Hubbard S.S."/>
            <person name="Banfield J.F."/>
        </authorList>
    </citation>
    <scope>NUCLEOTIDE SEQUENCE [LARGE SCALE GENOMIC DNA]</scope>
</reference>